<dbReference type="STRING" id="29435.SAMN05216588_10576"/>
<accession>A0A1G8D084</accession>
<gene>
    <name evidence="3" type="ORF">SAMN05216588_10576</name>
</gene>
<evidence type="ECO:0000313" key="4">
    <source>
        <dbReference type="Proteomes" id="UP000198606"/>
    </source>
</evidence>
<dbReference type="Pfam" id="PF00990">
    <property type="entry name" value="GGDEF"/>
    <property type="match status" value="1"/>
</dbReference>
<evidence type="ECO:0000259" key="1">
    <source>
        <dbReference type="Pfam" id="PF00990"/>
    </source>
</evidence>
<dbReference type="AlphaFoldDB" id="A0A1G8D084"/>
<protein>
    <submittedName>
        <fullName evidence="3">Diguanylate cyclase, GGDEF domain</fullName>
    </submittedName>
</protein>
<evidence type="ECO:0000259" key="2">
    <source>
        <dbReference type="Pfam" id="PF18551"/>
    </source>
</evidence>
<organism evidence="3 4">
    <name type="scientific">Phytopseudomonas flavescens</name>
    <dbReference type="NCBI Taxonomy" id="29435"/>
    <lineage>
        <taxon>Bacteria</taxon>
        <taxon>Pseudomonadati</taxon>
        <taxon>Pseudomonadota</taxon>
        <taxon>Gammaproteobacteria</taxon>
        <taxon>Pseudomonadales</taxon>
        <taxon>Pseudomonadaceae</taxon>
        <taxon>Phytopseudomonas</taxon>
    </lineage>
</organism>
<dbReference type="Gene3D" id="3.30.70.270">
    <property type="match status" value="1"/>
</dbReference>
<dbReference type="Pfam" id="PF18551">
    <property type="entry name" value="TackOD1"/>
    <property type="match status" value="1"/>
</dbReference>
<reference evidence="3 4" key="1">
    <citation type="submission" date="2016-10" db="EMBL/GenBank/DDBJ databases">
        <authorList>
            <person name="de Groot N.N."/>
        </authorList>
    </citation>
    <scope>NUCLEOTIDE SEQUENCE [LARGE SCALE GENOMIC DNA]</scope>
    <source>
        <strain evidence="3 4">LMG 18387</strain>
    </source>
</reference>
<evidence type="ECO:0000313" key="3">
    <source>
        <dbReference type="EMBL" id="SDH50610.1"/>
    </source>
</evidence>
<dbReference type="Proteomes" id="UP000198606">
    <property type="component" value="Unassembled WGS sequence"/>
</dbReference>
<dbReference type="InterPro" id="IPR043128">
    <property type="entry name" value="Rev_trsase/Diguanyl_cyclase"/>
</dbReference>
<feature type="domain" description="Thaumarchaeal output" evidence="2">
    <location>
        <begin position="111"/>
        <end position="293"/>
    </location>
</feature>
<feature type="domain" description="GGDEF" evidence="1">
    <location>
        <begin position="324"/>
        <end position="416"/>
    </location>
</feature>
<dbReference type="InterPro" id="IPR029787">
    <property type="entry name" value="Nucleotide_cyclase"/>
</dbReference>
<dbReference type="InterPro" id="IPR040572">
    <property type="entry name" value="TackOD1"/>
</dbReference>
<sequence length="458" mass="50934">MTELTIRIAEVAPGHDARLSVATRFSDLPSLLQAPAFDVVVLSASDTENLTMLQALRRHPAYRLALIYCTSPGPLAAALGDGPPPLQASVIQQAWQQWRERLNVFNNGRAPEGLEAQLLAYLWLRAPGTLTAVRAPQSARHYLYPLAEALGDDQVNGQVLVQNLAQRNLLDSRALVDRIRLCRCCGSGHLNYVDVCVECNSLDIARQPSLHCFTCGHIGAQTEYLKDGALVCPNCLTRLRHIGSDYDRPLENYNCNSCDAFFVDADVQARCLDCGEHHAPDELQVREIRDYQLSEGGLLTARQGLERNTDNYFNGLSVVGANTFKTLLDWQLELIERHKAPTFALLGMRFRNLGRVLERLGPQRGHALLDTLIERIQVAIRDTDRCTRTSEEHLWLLLMYTDSAGLRRVTERVNEISGLFVGEDLQDIRLTTSGCVAPAGLIDKEDAELLMARLAGEL</sequence>
<dbReference type="EMBL" id="FNDG01000005">
    <property type="protein sequence ID" value="SDH50610.1"/>
    <property type="molecule type" value="Genomic_DNA"/>
</dbReference>
<dbReference type="RefSeq" id="WP_084304262.1">
    <property type="nucleotide sequence ID" value="NZ_FNDG01000005.1"/>
</dbReference>
<proteinExistence type="predicted"/>
<name>A0A1G8D084_9GAMM</name>
<dbReference type="InterPro" id="IPR000160">
    <property type="entry name" value="GGDEF_dom"/>
</dbReference>
<dbReference type="SUPFAM" id="SSF55073">
    <property type="entry name" value="Nucleotide cyclase"/>
    <property type="match status" value="1"/>
</dbReference>